<keyword evidence="6" id="KW-0552">Olfaction</keyword>
<dbReference type="EnsemblMetazoa" id="AFUN022089-RA">
    <property type="protein sequence ID" value="AFUN022089-PA"/>
    <property type="gene ID" value="AFUN022089"/>
</dbReference>
<comment type="similarity">
    <text evidence="2">Belongs to the PBP/GOBP family.</text>
</comment>
<dbReference type="VEuPathDB" id="VectorBase:AFUN2_009029"/>
<keyword evidence="5" id="KW-0716">Sensory transduction</keyword>
<dbReference type="AlphaFoldDB" id="A0A4Y0BQH9"/>
<evidence type="ECO:0000256" key="1">
    <source>
        <dbReference type="ARBA" id="ARBA00004613"/>
    </source>
</evidence>
<dbReference type="Gene3D" id="1.10.238.270">
    <property type="match status" value="1"/>
</dbReference>
<feature type="signal peptide" evidence="8">
    <location>
        <begin position="1"/>
        <end position="22"/>
    </location>
</feature>
<evidence type="ECO:0000256" key="7">
    <source>
        <dbReference type="ARBA" id="ARBA00023157"/>
    </source>
</evidence>
<name>A0A4Y0BQH9_ANOFN</name>
<dbReference type="InterPro" id="IPR052295">
    <property type="entry name" value="Odorant-binding_protein"/>
</dbReference>
<accession>A0A4Y0BQH9</accession>
<dbReference type="SUPFAM" id="SSF47565">
    <property type="entry name" value="Insect pheromone/odorant-binding proteins"/>
    <property type="match status" value="1"/>
</dbReference>
<keyword evidence="8" id="KW-0732">Signal</keyword>
<keyword evidence="4" id="KW-0964">Secreted</keyword>
<protein>
    <recommendedName>
        <fullName evidence="9">OBP47-like domain-containing protein</fullName>
    </recommendedName>
</protein>
<keyword evidence="7" id="KW-1015">Disulfide bond</keyword>
<feature type="chain" id="PRO_5021285833" description="OBP47-like domain-containing protein" evidence="8">
    <location>
        <begin position="23"/>
        <end position="200"/>
    </location>
</feature>
<evidence type="ECO:0000256" key="2">
    <source>
        <dbReference type="ARBA" id="ARBA00008098"/>
    </source>
</evidence>
<comment type="subcellular location">
    <subcellularLocation>
        <location evidence="1">Secreted</location>
    </subcellularLocation>
</comment>
<keyword evidence="3" id="KW-0813">Transport</keyword>
<dbReference type="CDD" id="cd23992">
    <property type="entry name" value="PBP_GOBP"/>
    <property type="match status" value="1"/>
</dbReference>
<dbReference type="GO" id="GO:0005576">
    <property type="term" value="C:extracellular region"/>
    <property type="evidence" value="ECO:0007669"/>
    <property type="project" value="UniProtKB-SubCell"/>
</dbReference>
<organism evidence="10">
    <name type="scientific">Anopheles funestus</name>
    <name type="common">African malaria mosquito</name>
    <dbReference type="NCBI Taxonomy" id="62324"/>
    <lineage>
        <taxon>Eukaryota</taxon>
        <taxon>Metazoa</taxon>
        <taxon>Ecdysozoa</taxon>
        <taxon>Arthropoda</taxon>
        <taxon>Hexapoda</taxon>
        <taxon>Insecta</taxon>
        <taxon>Pterygota</taxon>
        <taxon>Neoptera</taxon>
        <taxon>Endopterygota</taxon>
        <taxon>Diptera</taxon>
        <taxon>Nematocera</taxon>
        <taxon>Culicoidea</taxon>
        <taxon>Culicidae</taxon>
        <taxon>Anophelinae</taxon>
        <taxon>Anopheles</taxon>
    </lineage>
</organism>
<sequence length="200" mass="22191">MDRYVPLLGVMFLVVTVEQAMGHLRQDPLGCQNGTKATVDECCPIPVLADKAIMEKCKSEHPFKLPKKDSKEHGTHPGMCIAECILKGMGALKNGQIDAAGFKKAIEPVVKANPTFAQVIEEAVTTCEQRTNMDTGFSMNPNNACKPDARFFVNCVYGTLFEQCPPTVWTKKDECTQLKDKIKKGCPYFAMRSGRRMRPT</sequence>
<dbReference type="InterPro" id="IPR036728">
    <property type="entry name" value="PBP_GOBP_sf"/>
</dbReference>
<evidence type="ECO:0000313" key="10">
    <source>
        <dbReference type="EnsemblMetazoa" id="AFUN022089-PA"/>
    </source>
</evidence>
<dbReference type="PANTHER" id="PTHR21066">
    <property type="entry name" value="ODORANT-BINDING PROTEIN 59A-RELATED"/>
    <property type="match status" value="1"/>
</dbReference>
<dbReference type="PANTHER" id="PTHR21066:SF3">
    <property type="entry name" value="IP02236P"/>
    <property type="match status" value="1"/>
</dbReference>
<proteinExistence type="inferred from homology"/>
<evidence type="ECO:0000256" key="6">
    <source>
        <dbReference type="ARBA" id="ARBA00022725"/>
    </source>
</evidence>
<evidence type="ECO:0000256" key="3">
    <source>
        <dbReference type="ARBA" id="ARBA00022448"/>
    </source>
</evidence>
<evidence type="ECO:0000256" key="5">
    <source>
        <dbReference type="ARBA" id="ARBA00022606"/>
    </source>
</evidence>
<dbReference type="Pfam" id="PF22651">
    <property type="entry name" value="OBP47_like"/>
    <property type="match status" value="1"/>
</dbReference>
<evidence type="ECO:0000259" key="9">
    <source>
        <dbReference type="Pfam" id="PF22651"/>
    </source>
</evidence>
<dbReference type="VEuPathDB" id="VectorBase:AFUN022089"/>
<evidence type="ECO:0000256" key="8">
    <source>
        <dbReference type="SAM" id="SignalP"/>
    </source>
</evidence>
<dbReference type="GO" id="GO:0007608">
    <property type="term" value="P:sensory perception of smell"/>
    <property type="evidence" value="ECO:0007669"/>
    <property type="project" value="UniProtKB-KW"/>
</dbReference>
<reference evidence="10" key="1">
    <citation type="submission" date="2020-05" db="UniProtKB">
        <authorList>
            <consortium name="EnsemblMetazoa"/>
        </authorList>
    </citation>
    <scope>IDENTIFICATION</scope>
    <source>
        <strain evidence="10">FUMOZ</strain>
    </source>
</reference>
<evidence type="ECO:0000256" key="4">
    <source>
        <dbReference type="ARBA" id="ARBA00022525"/>
    </source>
</evidence>
<dbReference type="InterPro" id="IPR054577">
    <property type="entry name" value="OBP47-like_dom"/>
</dbReference>
<dbReference type="GO" id="GO:0005549">
    <property type="term" value="F:odorant binding"/>
    <property type="evidence" value="ECO:0007669"/>
    <property type="project" value="InterPro"/>
</dbReference>
<feature type="domain" description="OBP47-like" evidence="9">
    <location>
        <begin position="46"/>
        <end position="180"/>
    </location>
</feature>